<keyword evidence="9" id="KW-1185">Reference proteome</keyword>
<evidence type="ECO:0000256" key="3">
    <source>
        <dbReference type="ARBA" id="ARBA00022475"/>
    </source>
</evidence>
<evidence type="ECO:0000259" key="7">
    <source>
        <dbReference type="Pfam" id="PF01145"/>
    </source>
</evidence>
<evidence type="ECO:0000256" key="5">
    <source>
        <dbReference type="RuleBase" id="RU366054"/>
    </source>
</evidence>
<comment type="subcellular location">
    <subcellularLocation>
        <location evidence="1">Cell membrane</location>
    </subcellularLocation>
</comment>
<dbReference type="InterPro" id="IPR001107">
    <property type="entry name" value="Band_7"/>
</dbReference>
<keyword evidence="4" id="KW-0472">Membrane</keyword>
<proteinExistence type="inferred from homology"/>
<dbReference type="EMBL" id="JAANYQ010000023">
    <property type="protein sequence ID" value="KAF4119569.1"/>
    <property type="molecule type" value="Genomic_DNA"/>
</dbReference>
<dbReference type="InterPro" id="IPR036013">
    <property type="entry name" value="Band_7/SPFH_dom_sf"/>
</dbReference>
<name>A0A9P5D2J6_9HYPO</name>
<dbReference type="SUPFAM" id="SSF117892">
    <property type="entry name" value="Band 7/SPFH domain"/>
    <property type="match status" value="1"/>
</dbReference>
<evidence type="ECO:0000313" key="9">
    <source>
        <dbReference type="Proteomes" id="UP000749293"/>
    </source>
</evidence>
<keyword evidence="3" id="KW-1003">Cell membrane</keyword>
<comment type="caution">
    <text evidence="8">The sequence shown here is derived from an EMBL/GenBank/DDBJ whole genome shotgun (WGS) entry which is preliminary data.</text>
</comment>
<dbReference type="Proteomes" id="UP000749293">
    <property type="component" value="Unassembled WGS sequence"/>
</dbReference>
<dbReference type="CDD" id="cd03399">
    <property type="entry name" value="SPFH_flotillin"/>
    <property type="match status" value="1"/>
</dbReference>
<dbReference type="InterPro" id="IPR027705">
    <property type="entry name" value="Flotillin_fam"/>
</dbReference>
<dbReference type="GeneID" id="55970927"/>
<dbReference type="Pfam" id="PF01145">
    <property type="entry name" value="Band_7"/>
    <property type="match status" value="1"/>
</dbReference>
<organism evidence="8 9">
    <name type="scientific">Geosmithia morbida</name>
    <dbReference type="NCBI Taxonomy" id="1094350"/>
    <lineage>
        <taxon>Eukaryota</taxon>
        <taxon>Fungi</taxon>
        <taxon>Dikarya</taxon>
        <taxon>Ascomycota</taxon>
        <taxon>Pezizomycotina</taxon>
        <taxon>Sordariomycetes</taxon>
        <taxon>Hypocreomycetidae</taxon>
        <taxon>Hypocreales</taxon>
        <taxon>Bionectriaceae</taxon>
        <taxon>Geosmithia</taxon>
    </lineage>
</organism>
<reference evidence="8" key="1">
    <citation type="submission" date="2020-03" db="EMBL/GenBank/DDBJ databases">
        <title>Site-based positive gene gene selection in Geosmithia morbida across the United States reveals a broad range of putative effectors and factors for local host and environmental adapation.</title>
        <authorList>
            <person name="Onufrak A."/>
            <person name="Murdoch R.W."/>
            <person name="Gazis R."/>
            <person name="Huff M."/>
            <person name="Staton M."/>
            <person name="Klingeman W."/>
            <person name="Hadziabdic D."/>
        </authorList>
    </citation>
    <scope>NUCLEOTIDE SEQUENCE</scope>
    <source>
        <strain evidence="8">1262</strain>
    </source>
</reference>
<dbReference type="OrthoDB" id="6080404at2759"/>
<dbReference type="PANTHER" id="PTHR13806:SF31">
    <property type="entry name" value="FLOTILLIN-LIKE PROTEIN 1-RELATED"/>
    <property type="match status" value="1"/>
</dbReference>
<feature type="domain" description="Band 7" evidence="7">
    <location>
        <begin position="27"/>
        <end position="211"/>
    </location>
</feature>
<dbReference type="PANTHER" id="PTHR13806">
    <property type="entry name" value="FLOTILLIN-RELATED"/>
    <property type="match status" value="1"/>
</dbReference>
<comment type="similarity">
    <text evidence="2 5">Belongs to the band 7/mec-2 family. Flotillin subfamily.</text>
</comment>
<dbReference type="GO" id="GO:0005886">
    <property type="term" value="C:plasma membrane"/>
    <property type="evidence" value="ECO:0007669"/>
    <property type="project" value="UniProtKB-SubCell"/>
</dbReference>
<evidence type="ECO:0000256" key="4">
    <source>
        <dbReference type="ARBA" id="ARBA00023136"/>
    </source>
</evidence>
<feature type="region of interest" description="Disordered" evidence="6">
    <location>
        <begin position="71"/>
        <end position="91"/>
    </location>
</feature>
<sequence>MSYTVSKPDEYLAITGMGIRTVKITKAAWVWPFQRCVRFSVQPHDYAMDLQAMTREKLNFKLPTVYTIGPDVNQRGGNSTSGHASGEVDVNTEDRGDSLMKYVMLLADSSGDAKTEQYAHVSSIIKGIIEGETRVLVSSMTMEEIFQEREVFKRRIFRNIQGELDQFGLKIYNANVKELRDADGSVYFASLSRKAHEGATNQARIDVAEAQLRGTVGESRRRGEQERELAKISADTAVQKTERDVERAQADANLQTRQAVLKRDVDMARAQADRALEAKDEELRRDVEKRRAAAEAERLRADVVVKSTIERESAQQKADAAAYQVEAAARAAAEGIQRKADGDAYATRADADARAYAAEQESRALALRRSKEAEGISDLAEAYSKMSSALGGPNGLLKWLMIEHGTYENLAKANADAVRGMAPKISVWNTGTQGDGNNSGNPQDAVRNMYQMLPPLMTTIHDQTGISLPQWQFGHMAAGANEVGKEIKPNSLS</sequence>
<accession>A0A9P5D2J6</accession>
<evidence type="ECO:0000256" key="2">
    <source>
        <dbReference type="ARBA" id="ARBA00007161"/>
    </source>
</evidence>
<evidence type="ECO:0000256" key="1">
    <source>
        <dbReference type="ARBA" id="ARBA00004236"/>
    </source>
</evidence>
<evidence type="ECO:0000313" key="8">
    <source>
        <dbReference type="EMBL" id="KAF4119569.1"/>
    </source>
</evidence>
<dbReference type="RefSeq" id="XP_035318221.1">
    <property type="nucleotide sequence ID" value="XM_035466673.1"/>
</dbReference>
<dbReference type="Gene3D" id="3.30.479.30">
    <property type="entry name" value="Band 7 domain"/>
    <property type="match status" value="1"/>
</dbReference>
<protein>
    <submittedName>
        <fullName evidence="8">Flotillin</fullName>
    </submittedName>
</protein>
<evidence type="ECO:0000256" key="6">
    <source>
        <dbReference type="SAM" id="MobiDB-lite"/>
    </source>
</evidence>
<dbReference type="AlphaFoldDB" id="A0A9P5D2J6"/>
<gene>
    <name evidence="8" type="ORF">GMORB2_4699</name>
</gene>